<proteinExistence type="predicted"/>
<protein>
    <submittedName>
        <fullName evidence="1">Uncharacterized protein</fullName>
    </submittedName>
</protein>
<evidence type="ECO:0000313" key="2">
    <source>
        <dbReference type="Proteomes" id="UP001273166"/>
    </source>
</evidence>
<accession>A0AAJ0GN69</accession>
<comment type="caution">
    <text evidence="1">The sequence shown here is derived from an EMBL/GenBank/DDBJ whole genome shotgun (WGS) entry which is preliminary data.</text>
</comment>
<reference evidence="1" key="2">
    <citation type="submission" date="2023-06" db="EMBL/GenBank/DDBJ databases">
        <authorList>
            <consortium name="Lawrence Berkeley National Laboratory"/>
            <person name="Mondo S.J."/>
            <person name="Hensen N."/>
            <person name="Bonometti L."/>
            <person name="Westerberg I."/>
            <person name="Brannstrom I.O."/>
            <person name="Guillou S."/>
            <person name="Cros-Aarteil S."/>
            <person name="Calhoun S."/>
            <person name="Haridas S."/>
            <person name="Kuo A."/>
            <person name="Pangilinan J."/>
            <person name="Riley R."/>
            <person name="Labutti K."/>
            <person name="Andreopoulos B."/>
            <person name="Lipzen A."/>
            <person name="Chen C."/>
            <person name="Yanf M."/>
            <person name="Daum C."/>
            <person name="Ng V."/>
            <person name="Clum A."/>
            <person name="Steindorff A."/>
            <person name="Ohm R."/>
            <person name="Martin F."/>
            <person name="Silar P."/>
            <person name="Natvig D."/>
            <person name="Lalanne C."/>
            <person name="Gautier V."/>
            <person name="Ament-Velasquez S.L."/>
            <person name="Kruys A."/>
            <person name="Hutchinson M.I."/>
            <person name="Powell A.J."/>
            <person name="Barry K."/>
            <person name="Miller A.N."/>
            <person name="Grigoriev I.V."/>
            <person name="Debuchy R."/>
            <person name="Gladieux P."/>
            <person name="Thoren M.H."/>
            <person name="Johannesson H."/>
        </authorList>
    </citation>
    <scope>NUCLEOTIDE SEQUENCE</scope>
    <source>
        <strain evidence="1">CBS 333.67</strain>
    </source>
</reference>
<evidence type="ECO:0000313" key="1">
    <source>
        <dbReference type="EMBL" id="KAK3303024.1"/>
    </source>
</evidence>
<keyword evidence="2" id="KW-1185">Reference proteome</keyword>
<dbReference type="AlphaFoldDB" id="A0AAJ0GN69"/>
<sequence>MTESFWLCDARRRKYEIVLATRFSAISSHFSAAVFSTCGVNFWSSSSPHTITSLHLRMFERAFAFVQFNTAFEVCTGCPSPVSTKHDCALYWFTTTLVAL</sequence>
<dbReference type="GeneID" id="87885942"/>
<dbReference type="RefSeq" id="XP_062718804.1">
    <property type="nucleotide sequence ID" value="XM_062867113.1"/>
</dbReference>
<name>A0AAJ0GN69_9PEZI</name>
<reference evidence="1" key="1">
    <citation type="journal article" date="2023" name="Mol. Phylogenet. Evol.">
        <title>Genome-scale phylogeny and comparative genomics of the fungal order Sordariales.</title>
        <authorList>
            <person name="Hensen N."/>
            <person name="Bonometti L."/>
            <person name="Westerberg I."/>
            <person name="Brannstrom I.O."/>
            <person name="Guillou S."/>
            <person name="Cros-Aarteil S."/>
            <person name="Calhoun S."/>
            <person name="Haridas S."/>
            <person name="Kuo A."/>
            <person name="Mondo S."/>
            <person name="Pangilinan J."/>
            <person name="Riley R."/>
            <person name="LaButti K."/>
            <person name="Andreopoulos B."/>
            <person name="Lipzen A."/>
            <person name="Chen C."/>
            <person name="Yan M."/>
            <person name="Daum C."/>
            <person name="Ng V."/>
            <person name="Clum A."/>
            <person name="Steindorff A."/>
            <person name="Ohm R.A."/>
            <person name="Martin F."/>
            <person name="Silar P."/>
            <person name="Natvig D.O."/>
            <person name="Lalanne C."/>
            <person name="Gautier V."/>
            <person name="Ament-Velasquez S.L."/>
            <person name="Kruys A."/>
            <person name="Hutchinson M.I."/>
            <person name="Powell A.J."/>
            <person name="Barry K."/>
            <person name="Miller A.N."/>
            <person name="Grigoriev I.V."/>
            <person name="Debuchy R."/>
            <person name="Gladieux P."/>
            <person name="Hiltunen Thoren M."/>
            <person name="Johannesson H."/>
        </authorList>
    </citation>
    <scope>NUCLEOTIDE SEQUENCE</scope>
    <source>
        <strain evidence="1">CBS 333.67</strain>
    </source>
</reference>
<organism evidence="1 2">
    <name type="scientific">Chaetomium strumarium</name>
    <dbReference type="NCBI Taxonomy" id="1170767"/>
    <lineage>
        <taxon>Eukaryota</taxon>
        <taxon>Fungi</taxon>
        <taxon>Dikarya</taxon>
        <taxon>Ascomycota</taxon>
        <taxon>Pezizomycotina</taxon>
        <taxon>Sordariomycetes</taxon>
        <taxon>Sordariomycetidae</taxon>
        <taxon>Sordariales</taxon>
        <taxon>Chaetomiaceae</taxon>
        <taxon>Chaetomium</taxon>
    </lineage>
</organism>
<gene>
    <name evidence="1" type="ORF">B0T15DRAFT_495593</name>
</gene>
<dbReference type="EMBL" id="JAUDZG010000006">
    <property type="protein sequence ID" value="KAK3303024.1"/>
    <property type="molecule type" value="Genomic_DNA"/>
</dbReference>
<dbReference type="Proteomes" id="UP001273166">
    <property type="component" value="Unassembled WGS sequence"/>
</dbReference>